<organism evidence="2 3">
    <name type="scientific">Jannaschia pohangensis</name>
    <dbReference type="NCBI Taxonomy" id="390807"/>
    <lineage>
        <taxon>Bacteria</taxon>
        <taxon>Pseudomonadati</taxon>
        <taxon>Pseudomonadota</taxon>
        <taxon>Alphaproteobacteria</taxon>
        <taxon>Rhodobacterales</taxon>
        <taxon>Roseobacteraceae</taxon>
        <taxon>Jannaschia</taxon>
    </lineage>
</organism>
<dbReference type="AlphaFoldDB" id="A0A1I3INW5"/>
<evidence type="ECO:0000313" key="2">
    <source>
        <dbReference type="EMBL" id="SFI49685.1"/>
    </source>
</evidence>
<reference evidence="2 3" key="1">
    <citation type="submission" date="2016-10" db="EMBL/GenBank/DDBJ databases">
        <authorList>
            <person name="de Groot N.N."/>
        </authorList>
    </citation>
    <scope>NUCLEOTIDE SEQUENCE [LARGE SCALE GENOMIC DNA]</scope>
    <source>
        <strain evidence="2 3">DSM 19073</strain>
    </source>
</reference>
<dbReference type="Proteomes" id="UP000199110">
    <property type="component" value="Unassembled WGS sequence"/>
</dbReference>
<dbReference type="PROSITE" id="PS51257">
    <property type="entry name" value="PROKAR_LIPOPROTEIN"/>
    <property type="match status" value="1"/>
</dbReference>
<sequence>MNLNAKNVVAALILATFALGGCSAGQVIDNTVDVTGTVVKTGAKGVVGAGRLVGRAVSGGDDAQ</sequence>
<dbReference type="STRING" id="390807.SAMN04488095_1047"/>
<feature type="signal peptide" evidence="1">
    <location>
        <begin position="1"/>
        <end position="20"/>
    </location>
</feature>
<dbReference type="EMBL" id="FORA01000001">
    <property type="protein sequence ID" value="SFI49685.1"/>
    <property type="molecule type" value="Genomic_DNA"/>
</dbReference>
<keyword evidence="3" id="KW-1185">Reference proteome</keyword>
<keyword evidence="1" id="KW-0732">Signal</keyword>
<feature type="chain" id="PRO_5011555332" description="Lipoprotein" evidence="1">
    <location>
        <begin position="21"/>
        <end position="64"/>
    </location>
</feature>
<accession>A0A1I3INW5</accession>
<gene>
    <name evidence="2" type="ORF">SAMN04488095_1047</name>
</gene>
<evidence type="ECO:0000313" key="3">
    <source>
        <dbReference type="Proteomes" id="UP000199110"/>
    </source>
</evidence>
<evidence type="ECO:0000256" key="1">
    <source>
        <dbReference type="SAM" id="SignalP"/>
    </source>
</evidence>
<name>A0A1I3INW5_9RHOB</name>
<evidence type="ECO:0008006" key="4">
    <source>
        <dbReference type="Google" id="ProtNLM"/>
    </source>
</evidence>
<proteinExistence type="predicted"/>
<protein>
    <recommendedName>
        <fullName evidence="4">Lipoprotein</fullName>
    </recommendedName>
</protein>